<evidence type="ECO:0000313" key="1">
    <source>
        <dbReference type="EMBL" id="KAJ3553410.1"/>
    </source>
</evidence>
<sequence length="118" mass="13219">MASDGLWEALTSEEAVGLVGWWLDNRTITGSAPEKEAPTILPKDLPINTDYEDKTSRYKQWNVEKRFTDVDRNAGTHLVRNAMGGANRDLTSALLSMRAPRSRSYVDDITTLVVFFGK</sequence>
<organism evidence="1 2">
    <name type="scientific">Phlebia brevispora</name>
    <dbReference type="NCBI Taxonomy" id="194682"/>
    <lineage>
        <taxon>Eukaryota</taxon>
        <taxon>Fungi</taxon>
        <taxon>Dikarya</taxon>
        <taxon>Basidiomycota</taxon>
        <taxon>Agaricomycotina</taxon>
        <taxon>Agaricomycetes</taxon>
        <taxon>Polyporales</taxon>
        <taxon>Meruliaceae</taxon>
        <taxon>Phlebia</taxon>
    </lineage>
</organism>
<proteinExistence type="predicted"/>
<name>A0ACC1T561_9APHY</name>
<comment type="caution">
    <text evidence="1">The sequence shown here is derived from an EMBL/GenBank/DDBJ whole genome shotgun (WGS) entry which is preliminary data.</text>
</comment>
<keyword evidence="2" id="KW-1185">Reference proteome</keyword>
<reference evidence="1" key="1">
    <citation type="submission" date="2022-07" db="EMBL/GenBank/DDBJ databases">
        <title>Genome Sequence of Phlebia brevispora.</title>
        <authorList>
            <person name="Buettner E."/>
        </authorList>
    </citation>
    <scope>NUCLEOTIDE SEQUENCE</scope>
    <source>
        <strain evidence="1">MPL23</strain>
    </source>
</reference>
<accession>A0ACC1T561</accession>
<protein>
    <submittedName>
        <fullName evidence="1">Uncharacterized protein</fullName>
    </submittedName>
</protein>
<evidence type="ECO:0000313" key="2">
    <source>
        <dbReference type="Proteomes" id="UP001148662"/>
    </source>
</evidence>
<dbReference type="EMBL" id="JANHOG010000543">
    <property type="protein sequence ID" value="KAJ3553410.1"/>
    <property type="molecule type" value="Genomic_DNA"/>
</dbReference>
<gene>
    <name evidence="1" type="ORF">NM688_g3632</name>
</gene>
<dbReference type="Proteomes" id="UP001148662">
    <property type="component" value="Unassembled WGS sequence"/>
</dbReference>